<dbReference type="GO" id="GO:0003677">
    <property type="term" value="F:DNA binding"/>
    <property type="evidence" value="ECO:0007669"/>
    <property type="project" value="InterPro"/>
</dbReference>
<sequence length="76" mass="8140">MGNPQVQLYQTLVTHFGSQENTATALLVKQPAVSGWVCGTKKMSAQTALRAERATQGAFKASDLCPALKEFQNLSA</sequence>
<dbReference type="Pfam" id="PF15943">
    <property type="entry name" value="YdaS_toxin"/>
    <property type="match status" value="1"/>
</dbReference>
<dbReference type="InterPro" id="IPR010982">
    <property type="entry name" value="Lambda_DNA-bd_dom_sf"/>
</dbReference>
<evidence type="ECO:0000313" key="2">
    <source>
        <dbReference type="Proteomes" id="UP000182827"/>
    </source>
</evidence>
<dbReference type="Gene3D" id="1.10.260.40">
    <property type="entry name" value="lambda repressor-like DNA-binding domains"/>
    <property type="match status" value="1"/>
</dbReference>
<dbReference type="RefSeq" id="WP_074947834.1">
    <property type="nucleotide sequence ID" value="NZ_FOZU01000055.1"/>
</dbReference>
<name>A0A1I6WDA6_9GAMM</name>
<dbReference type="SUPFAM" id="SSF47413">
    <property type="entry name" value="lambda repressor-like DNA-binding domains"/>
    <property type="match status" value="1"/>
</dbReference>
<dbReference type="AlphaFoldDB" id="A0A1I6WDA6"/>
<dbReference type="EMBL" id="FOZU01000055">
    <property type="protein sequence ID" value="SFT23975.1"/>
    <property type="molecule type" value="Genomic_DNA"/>
</dbReference>
<evidence type="ECO:0000313" key="1">
    <source>
        <dbReference type="EMBL" id="SFT23975.1"/>
    </source>
</evidence>
<organism evidence="1 2">
    <name type="scientific">Acinetobacter bohemicus</name>
    <dbReference type="NCBI Taxonomy" id="1435036"/>
    <lineage>
        <taxon>Bacteria</taxon>
        <taxon>Pseudomonadati</taxon>
        <taxon>Pseudomonadota</taxon>
        <taxon>Gammaproteobacteria</taxon>
        <taxon>Moraxellales</taxon>
        <taxon>Moraxellaceae</taxon>
        <taxon>Acinetobacter</taxon>
    </lineage>
</organism>
<proteinExistence type="predicted"/>
<protein>
    <submittedName>
        <fullName evidence="1">Putative antitoxin of toxin-antitoxin system, YdaS/YdaT</fullName>
    </submittedName>
</protein>
<accession>A0A1I6WDA6</accession>
<gene>
    <name evidence="1" type="ORF">SAMN05444586_105516</name>
</gene>
<reference evidence="2" key="1">
    <citation type="submission" date="2016-10" db="EMBL/GenBank/DDBJ databases">
        <authorList>
            <person name="Varghese N."/>
            <person name="Submissions S."/>
        </authorList>
    </citation>
    <scope>NUCLEOTIDE SEQUENCE [LARGE SCALE GENOMIC DNA]</scope>
    <source>
        <strain evidence="2">ANC 5076</strain>
    </source>
</reference>
<dbReference type="Proteomes" id="UP000182827">
    <property type="component" value="Unassembled WGS sequence"/>
</dbReference>
<dbReference type="InterPro" id="IPR031856">
    <property type="entry name" value="YdaS_toxin-like"/>
</dbReference>
<keyword evidence="2" id="KW-1185">Reference proteome</keyword>